<organism evidence="2 3">
    <name type="scientific">Candidatus Nealsonbacteria bacterium CG23_combo_of_CG06-09_8_20_14_all_37_18</name>
    <dbReference type="NCBI Taxonomy" id="1974720"/>
    <lineage>
        <taxon>Bacteria</taxon>
        <taxon>Candidatus Nealsoniibacteriota</taxon>
    </lineage>
</organism>
<name>A0A2G9YXZ9_9BACT</name>
<dbReference type="Gene3D" id="3.90.550.10">
    <property type="entry name" value="Spore Coat Polysaccharide Biosynthesis Protein SpsA, Chain A"/>
    <property type="match status" value="1"/>
</dbReference>
<gene>
    <name evidence="2" type="ORF">COX35_02500</name>
</gene>
<dbReference type="PANTHER" id="PTHR43179">
    <property type="entry name" value="RHAMNOSYLTRANSFERASE WBBL"/>
    <property type="match status" value="1"/>
</dbReference>
<dbReference type="InterPro" id="IPR029044">
    <property type="entry name" value="Nucleotide-diphossugar_trans"/>
</dbReference>
<dbReference type="Proteomes" id="UP000229952">
    <property type="component" value="Unassembled WGS sequence"/>
</dbReference>
<dbReference type="Pfam" id="PF00535">
    <property type="entry name" value="Glycos_transf_2"/>
    <property type="match status" value="1"/>
</dbReference>
<feature type="domain" description="Glycosyltransferase 2-like" evidence="1">
    <location>
        <begin position="12"/>
        <end position="138"/>
    </location>
</feature>
<dbReference type="InterPro" id="IPR001173">
    <property type="entry name" value="Glyco_trans_2-like"/>
</dbReference>
<reference evidence="2 3" key="1">
    <citation type="submission" date="2017-09" db="EMBL/GenBank/DDBJ databases">
        <title>Depth-based differentiation of microbial function through sediment-hosted aquifers and enrichment of novel symbionts in the deep terrestrial subsurface.</title>
        <authorList>
            <person name="Probst A.J."/>
            <person name="Ladd B."/>
            <person name="Jarett J.K."/>
            <person name="Geller-Mcgrath D.E."/>
            <person name="Sieber C.M."/>
            <person name="Emerson J.B."/>
            <person name="Anantharaman K."/>
            <person name="Thomas B.C."/>
            <person name="Malmstrom R."/>
            <person name="Stieglmeier M."/>
            <person name="Klingl A."/>
            <person name="Woyke T."/>
            <person name="Ryan C.M."/>
            <person name="Banfield J.F."/>
        </authorList>
    </citation>
    <scope>NUCLEOTIDE SEQUENCE [LARGE SCALE GENOMIC DNA]</scope>
    <source>
        <strain evidence="2">CG23_combo_of_CG06-09_8_20_14_all_37_18</strain>
    </source>
</reference>
<dbReference type="CDD" id="cd04186">
    <property type="entry name" value="GT_2_like_c"/>
    <property type="match status" value="1"/>
</dbReference>
<dbReference type="PANTHER" id="PTHR43179:SF7">
    <property type="entry name" value="RHAMNOSYLTRANSFERASE WBBL"/>
    <property type="match status" value="1"/>
</dbReference>
<protein>
    <recommendedName>
        <fullName evidence="1">Glycosyltransferase 2-like domain-containing protein</fullName>
    </recommendedName>
</protein>
<evidence type="ECO:0000313" key="2">
    <source>
        <dbReference type="EMBL" id="PIP24120.1"/>
    </source>
</evidence>
<proteinExistence type="predicted"/>
<sequence length="289" mass="33927">MKRKILGNPKVSIIIPFKDQAKVMKVCVESILKKTDYGNFEIILVNNRSEKKETFDYLNSLKKEPLIKILNYNKPFNYSAINNYAVKQASGEYVLFLNNDMDVISREWLSSMLEHAQRKEVGAVGAKLLYPNNTIQHAGVVMGLRIAGHAFKYLPKEDPRYFCHPHLIRNYCCVTAACLMIRKKTFEEMGGLDEKNLKVAFNDVDFCLRLIENGYYNVWTPYAELYHHESLSRGNDAEKGLEKRDPEKYRRIKAENDHMNKKWKRFIKRDPFYNPNLTKRREDFGLRLE</sequence>
<dbReference type="SUPFAM" id="SSF53448">
    <property type="entry name" value="Nucleotide-diphospho-sugar transferases"/>
    <property type="match status" value="1"/>
</dbReference>
<dbReference type="EMBL" id="PCRQ01000068">
    <property type="protein sequence ID" value="PIP24120.1"/>
    <property type="molecule type" value="Genomic_DNA"/>
</dbReference>
<comment type="caution">
    <text evidence="2">The sequence shown here is derived from an EMBL/GenBank/DDBJ whole genome shotgun (WGS) entry which is preliminary data.</text>
</comment>
<dbReference type="AlphaFoldDB" id="A0A2G9YXZ9"/>
<evidence type="ECO:0000259" key="1">
    <source>
        <dbReference type="Pfam" id="PF00535"/>
    </source>
</evidence>
<evidence type="ECO:0000313" key="3">
    <source>
        <dbReference type="Proteomes" id="UP000229952"/>
    </source>
</evidence>
<accession>A0A2G9YXZ9</accession>